<reference evidence="2 3" key="1">
    <citation type="submission" date="2017-07" db="EMBL/GenBank/DDBJ databases">
        <title>A draft genome sequence of Komagataeibacter swingsii LMG 22125.</title>
        <authorList>
            <person name="Skraban J."/>
            <person name="Cleenwerck I."/>
            <person name="Vandamme P."/>
            <person name="Trcek J."/>
        </authorList>
    </citation>
    <scope>NUCLEOTIDE SEQUENCE [LARGE SCALE GENOMIC DNA]</scope>
    <source>
        <strain evidence="2 3">LMG 22125</strain>
    </source>
</reference>
<dbReference type="AlphaFoldDB" id="A0A2V4R105"/>
<dbReference type="Gene3D" id="3.40.50.1820">
    <property type="entry name" value="alpha/beta hydrolase"/>
    <property type="match status" value="1"/>
</dbReference>
<dbReference type="EMBL" id="NKUB01000033">
    <property type="protein sequence ID" value="PYD68433.1"/>
    <property type="molecule type" value="Genomic_DNA"/>
</dbReference>
<evidence type="ECO:0000313" key="3">
    <source>
        <dbReference type="Proteomes" id="UP000247371"/>
    </source>
</evidence>
<dbReference type="RefSeq" id="WP_110557713.1">
    <property type="nucleotide sequence ID" value="NZ_NKUB01000033.1"/>
</dbReference>
<comment type="caution">
    <text evidence="2">The sequence shown here is derived from an EMBL/GenBank/DDBJ whole genome shotgun (WGS) entry which is preliminary data.</text>
</comment>
<feature type="compositionally biased region" description="Low complexity" evidence="1">
    <location>
        <begin position="728"/>
        <end position="740"/>
    </location>
</feature>
<dbReference type="SUPFAM" id="SSF53474">
    <property type="entry name" value="alpha/beta-Hydrolases"/>
    <property type="match status" value="1"/>
</dbReference>
<proteinExistence type="predicted"/>
<dbReference type="Proteomes" id="UP000247371">
    <property type="component" value="Unassembled WGS sequence"/>
</dbReference>
<accession>A0A2V4R105</accession>
<sequence length="740" mass="79210">MTRPPTGARQAPARSTHRPAHAGHAAARGGSVLALVLLAGCAGPVTVRHVSLVHSYRDGTRTALQGGRPGNETMIVLRRHGLLPAWRSDPDRAIATLRAQAQGRDDEADVLFALAELSYRQGLRHHHAQDFLAAAVYAYAFLQPGQAGGPSPYDGRFRQACDLYNLGLTAAFPAPVSVTAQTRALPSGDIALAADPAQLRWHGRLLDRLQPTATLGVGGLPNVYRTPGLGEALTALARPDPAFAPPRPAPQVAHEAKRPAQPSAVADLTGPAHDDALRAAPTPPAPPGGGDLANDDLANGDLASGDPTGDGTGAANDGSFSVSDKLRVPASLLLEIDNPRAQVFGTHLAGRLVLRVMDESPDTPIGHARVPAQYDQTAARALSLVDAALWTKEYRGFFDGTTYDGTRPRLIAMTPHRRGNMPVVFIHGTASSPYRWAIMVNDLLEDRRIRDHFDFWFFSYATSNPIPYSAWQLRHAITQAVDSLGGVKADPALGHITLVGHSQGGLLARMLVINPGDRLWDGTAGRPLSSFRLTASTRELVRETMFPTAMPEIQRVVFISTPQHGSYLAAMSIARLVGSMVSLPVRVTETARDIVTGAGDSTHLNNRVMRLGSVYAMSPHSAFMRTLPTIPMAPDVQAHSIIPVCGDPRDLSHADDGVVTYESAHIPNVQSELVVRNSEHCTQSNPATIAEVQRILLLQLAQNPPRDMTPHPAPAPPRHAVRERVRAGRAQAGRARAGRA</sequence>
<evidence type="ECO:0008006" key="4">
    <source>
        <dbReference type="Google" id="ProtNLM"/>
    </source>
</evidence>
<dbReference type="InterPro" id="IPR029058">
    <property type="entry name" value="AB_hydrolase_fold"/>
</dbReference>
<name>A0A2V4R105_9PROT</name>
<feature type="region of interest" description="Disordered" evidence="1">
    <location>
        <begin position="1"/>
        <end position="25"/>
    </location>
</feature>
<gene>
    <name evidence="2" type="ORF">CFR76_14990</name>
</gene>
<feature type="region of interest" description="Disordered" evidence="1">
    <location>
        <begin position="239"/>
        <end position="321"/>
    </location>
</feature>
<protein>
    <recommendedName>
        <fullName evidence="4">AB hydrolase-1 domain-containing protein</fullName>
    </recommendedName>
</protein>
<evidence type="ECO:0000256" key="1">
    <source>
        <dbReference type="SAM" id="MobiDB-lite"/>
    </source>
</evidence>
<keyword evidence="3" id="KW-1185">Reference proteome</keyword>
<evidence type="ECO:0000313" key="2">
    <source>
        <dbReference type="EMBL" id="PYD68433.1"/>
    </source>
</evidence>
<feature type="region of interest" description="Disordered" evidence="1">
    <location>
        <begin position="704"/>
        <end position="740"/>
    </location>
</feature>
<organism evidence="2 3">
    <name type="scientific">Komagataeibacter swingsii</name>
    <dbReference type="NCBI Taxonomy" id="215220"/>
    <lineage>
        <taxon>Bacteria</taxon>
        <taxon>Pseudomonadati</taxon>
        <taxon>Pseudomonadota</taxon>
        <taxon>Alphaproteobacteria</taxon>
        <taxon>Acetobacterales</taxon>
        <taxon>Acetobacteraceae</taxon>
        <taxon>Komagataeibacter</taxon>
    </lineage>
</organism>